<dbReference type="Pfam" id="PF06551">
    <property type="entry name" value="DUF1120"/>
    <property type="match status" value="1"/>
</dbReference>
<dbReference type="EMBL" id="VOIX01000006">
    <property type="protein sequence ID" value="MRJ21747.1"/>
    <property type="molecule type" value="Genomic_DNA"/>
</dbReference>
<reference evidence="5 6" key="1">
    <citation type="submission" date="2019-08" db="EMBL/GenBank/DDBJ databases">
        <title>Pseudomonas haemolytica sp. nov. isolated from raw milk and skim milk concentrate.</title>
        <authorList>
            <person name="Hofmann K."/>
            <person name="Huptas C."/>
            <person name="Doll E."/>
            <person name="Scherer S."/>
            <person name="Wenning M."/>
        </authorList>
    </citation>
    <scope>NUCLEOTIDE SEQUENCE [LARGE SCALE GENOMIC DNA]</scope>
    <source>
        <strain evidence="4 5">DSM 108987</strain>
        <strain evidence="3 6">DSM 108988</strain>
    </source>
</reference>
<dbReference type="EMBL" id="VOIW01000001">
    <property type="protein sequence ID" value="MRJ35705.1"/>
    <property type="molecule type" value="Genomic_DNA"/>
</dbReference>
<evidence type="ECO:0000313" key="6">
    <source>
        <dbReference type="Proteomes" id="UP000432048"/>
    </source>
</evidence>
<sequence>MEKNTPAALALLLAACAPGAFAASNTDLSVKGIITPASCTPSLSDGGIVDHGKLTARDLHPDKPTSLQAGEMLLEVQCEGPTFFTLTTEDSRAGSSAINPAHHGLGMVNDDQKLGSVAFGLFDPVADNLPVQTILSRDGGATWYPSSYLGHAALTAFAAPSGPTTPMALQTLSARLRAFTMIAPASDLTLLDEIPIDGLAVMQLKYW</sequence>
<name>A0A5P1D5J6_9PSED</name>
<dbReference type="Proteomes" id="UP000620382">
    <property type="component" value="Unassembled WGS sequence"/>
</dbReference>
<evidence type="ECO:0000313" key="5">
    <source>
        <dbReference type="Proteomes" id="UP000408764"/>
    </source>
</evidence>
<keyword evidence="1" id="KW-0732">Signal</keyword>
<dbReference type="PROSITE" id="PS51257">
    <property type="entry name" value="PROKAR_LIPOPROTEIN"/>
    <property type="match status" value="1"/>
</dbReference>
<evidence type="ECO:0000313" key="7">
    <source>
        <dbReference type="Proteomes" id="UP000620382"/>
    </source>
</evidence>
<dbReference type="Proteomes" id="UP000432048">
    <property type="component" value="Unassembled WGS sequence"/>
</dbReference>
<feature type="chain" id="PRO_5044622401" evidence="1">
    <location>
        <begin position="23"/>
        <end position="207"/>
    </location>
</feature>
<dbReference type="AlphaFoldDB" id="A0A5P1D5J6"/>
<comment type="caution">
    <text evidence="4">The sequence shown here is derived from an EMBL/GenBank/DDBJ whole genome shotgun (WGS) entry which is preliminary data.</text>
</comment>
<feature type="signal peptide" evidence="1">
    <location>
        <begin position="1"/>
        <end position="22"/>
    </location>
</feature>
<dbReference type="EMBL" id="JAENSR010000002">
    <property type="protein sequence ID" value="MBK3459431.1"/>
    <property type="molecule type" value="Genomic_DNA"/>
</dbReference>
<dbReference type="Proteomes" id="UP000408764">
    <property type="component" value="Unassembled WGS sequence"/>
</dbReference>
<evidence type="ECO:0000313" key="4">
    <source>
        <dbReference type="EMBL" id="MRJ35705.1"/>
    </source>
</evidence>
<organism evidence="4 5">
    <name type="scientific">Pseudomonas haemolytica</name>
    <dbReference type="NCBI Taxonomy" id="2600065"/>
    <lineage>
        <taxon>Bacteria</taxon>
        <taxon>Pseudomonadati</taxon>
        <taxon>Pseudomonadota</taxon>
        <taxon>Gammaproteobacteria</taxon>
        <taxon>Pseudomonadales</taxon>
        <taxon>Pseudomonadaceae</taxon>
        <taxon>Pseudomonas</taxon>
    </lineage>
</organism>
<proteinExistence type="predicted"/>
<reference evidence="2 7" key="2">
    <citation type="submission" date="2021-01" db="EMBL/GenBank/DDBJ databases">
        <title>Antibiotic resistance and phylogeny of Pseudomonas spp. isolated over three decades from chicken meat in the Norwegian food chain.</title>
        <authorList>
            <person name="Moen B."/>
        </authorList>
    </citation>
    <scope>NUCLEOTIDE SEQUENCE [LARGE SCALE GENOMIC DNA]</scope>
    <source>
        <strain evidence="2 7">MF6766</strain>
    </source>
</reference>
<keyword evidence="7" id="KW-1185">Reference proteome</keyword>
<evidence type="ECO:0000313" key="3">
    <source>
        <dbReference type="EMBL" id="MRJ21747.1"/>
    </source>
</evidence>
<dbReference type="InterPro" id="IPR010546">
    <property type="entry name" value="DUF1120"/>
</dbReference>
<evidence type="ECO:0000313" key="2">
    <source>
        <dbReference type="EMBL" id="MBK3459431.1"/>
    </source>
</evidence>
<gene>
    <name evidence="4" type="ORF">FRT59_01785</name>
    <name evidence="3" type="ORF">FRT60_15605</name>
    <name evidence="2" type="ORF">JJD71_10190</name>
</gene>
<accession>A0A5P1D5J6</accession>
<dbReference type="OrthoDB" id="6602106at2"/>
<dbReference type="RefSeq" id="WP_034118236.1">
    <property type="nucleotide sequence ID" value="NZ_JAEKCT010000001.1"/>
</dbReference>
<evidence type="ECO:0000256" key="1">
    <source>
        <dbReference type="SAM" id="SignalP"/>
    </source>
</evidence>
<protein>
    <submittedName>
        <fullName evidence="4">DUF1120 domain-containing protein</fullName>
    </submittedName>
</protein>